<dbReference type="InterPro" id="IPR001611">
    <property type="entry name" value="Leu-rich_rpt"/>
</dbReference>
<protein>
    <recommendedName>
        <fullName evidence="6">Leucine-rich repeat-containing protein 67</fullName>
    </recommendedName>
</protein>
<name>A0AAG5D762_ANOAO</name>
<dbReference type="AlphaFoldDB" id="A0AAG5D762"/>
<dbReference type="PANTHER" id="PTHR46652">
    <property type="entry name" value="LEUCINE-RICH REPEAT AND IQ DOMAIN-CONTAINING PROTEIN 1-RELATED"/>
    <property type="match status" value="1"/>
</dbReference>
<dbReference type="PROSITE" id="PS51450">
    <property type="entry name" value="LRR"/>
    <property type="match status" value="3"/>
</dbReference>
<evidence type="ECO:0000256" key="3">
    <source>
        <dbReference type="SAM" id="MobiDB-lite"/>
    </source>
</evidence>
<dbReference type="Gene3D" id="3.80.10.10">
    <property type="entry name" value="Ribonuclease Inhibitor"/>
    <property type="match status" value="2"/>
</dbReference>
<evidence type="ECO:0000256" key="2">
    <source>
        <dbReference type="ARBA" id="ARBA00022737"/>
    </source>
</evidence>
<reference evidence="4" key="1">
    <citation type="submission" date="2024-04" db="UniProtKB">
        <authorList>
            <consortium name="EnsemblMetazoa"/>
        </authorList>
    </citation>
    <scope>IDENTIFICATION</scope>
    <source>
        <strain evidence="4">EBRO</strain>
    </source>
</reference>
<proteinExistence type="predicted"/>
<keyword evidence="2" id="KW-0677">Repeat</keyword>
<dbReference type="EnsemblMetazoa" id="ENSAATROPT007783">
    <property type="protein sequence ID" value="ENSAATROPP006986"/>
    <property type="gene ID" value="ENSAATROPG006342"/>
</dbReference>
<dbReference type="InterPro" id="IPR025875">
    <property type="entry name" value="Leu-rich_rpt_4"/>
</dbReference>
<dbReference type="InterPro" id="IPR032675">
    <property type="entry name" value="LRR_dom_sf"/>
</dbReference>
<feature type="compositionally biased region" description="Basic and acidic residues" evidence="3">
    <location>
        <begin position="235"/>
        <end position="245"/>
    </location>
</feature>
<keyword evidence="5" id="KW-1185">Reference proteome</keyword>
<evidence type="ECO:0000313" key="5">
    <source>
        <dbReference type="Proteomes" id="UP000075880"/>
    </source>
</evidence>
<dbReference type="Proteomes" id="UP000075880">
    <property type="component" value="Unassembled WGS sequence"/>
</dbReference>
<dbReference type="SUPFAM" id="SSF52058">
    <property type="entry name" value="L domain-like"/>
    <property type="match status" value="1"/>
</dbReference>
<organism evidence="4 5">
    <name type="scientific">Anopheles atroparvus</name>
    <name type="common">European mosquito</name>
    <dbReference type="NCBI Taxonomy" id="41427"/>
    <lineage>
        <taxon>Eukaryota</taxon>
        <taxon>Metazoa</taxon>
        <taxon>Ecdysozoa</taxon>
        <taxon>Arthropoda</taxon>
        <taxon>Hexapoda</taxon>
        <taxon>Insecta</taxon>
        <taxon>Pterygota</taxon>
        <taxon>Neoptera</taxon>
        <taxon>Endopterygota</taxon>
        <taxon>Diptera</taxon>
        <taxon>Nematocera</taxon>
        <taxon>Culicoidea</taxon>
        <taxon>Culicidae</taxon>
        <taxon>Anophelinae</taxon>
        <taxon>Anopheles</taxon>
    </lineage>
</organism>
<dbReference type="PANTHER" id="PTHR46652:SF3">
    <property type="entry name" value="LEUCINE-RICH REPEAT-CONTAINING PROTEIN 9"/>
    <property type="match status" value="1"/>
</dbReference>
<evidence type="ECO:0000313" key="4">
    <source>
        <dbReference type="EnsemblMetazoa" id="ENSAATROPP006986"/>
    </source>
</evidence>
<dbReference type="SMART" id="SM00365">
    <property type="entry name" value="LRR_SD22"/>
    <property type="match status" value="3"/>
</dbReference>
<feature type="compositionally biased region" description="Gly residues" evidence="3">
    <location>
        <begin position="264"/>
        <end position="282"/>
    </location>
</feature>
<evidence type="ECO:0008006" key="6">
    <source>
        <dbReference type="Google" id="ProtNLM"/>
    </source>
</evidence>
<feature type="compositionally biased region" description="Low complexity" evidence="3">
    <location>
        <begin position="247"/>
        <end position="263"/>
    </location>
</feature>
<dbReference type="InterPro" id="IPR050836">
    <property type="entry name" value="SDS22/Internalin_LRR"/>
</dbReference>
<accession>A0AAG5D762</accession>
<keyword evidence="1" id="KW-0433">Leucine-rich repeat</keyword>
<dbReference type="CDD" id="cd21340">
    <property type="entry name" value="PPP1R42"/>
    <property type="match status" value="1"/>
</dbReference>
<dbReference type="Pfam" id="PF12799">
    <property type="entry name" value="LRR_4"/>
    <property type="match status" value="1"/>
</dbReference>
<feature type="region of interest" description="Disordered" evidence="3">
    <location>
        <begin position="235"/>
        <end position="282"/>
    </location>
</feature>
<sequence length="384" mass="42593">MTKHKVFSKKAKTNLTHLYLNDKNLTKINTIYPTKNILVLYLHNNQIGKIEKLGAFAHLTHLYLQWNNIRKIENLESLKNLKQLYLGYNKITRLENLAGLKKLEQVHIERQQLDGAMRFEFDPECLCALANHLKVLNIKKLKLANIDALEPLWKLEVLLASENNFKSTDDVTPVISALYSLRVLDLQGCSAQRDVHYREKVTAAAGHKLLLLDGKMISQSTRNFIKNFQTVKLEKQRRASEKPKTAENTSKSSFESVSERSSGVAGGSGGAGGGGNGSGGGGGGGYVDPFSAALPHAFPGNSLFQVSTRRPACTRVLRKPIKSPLLTKTMSANFCDEMAFRSNELHPAAAVVMLQGKEIKAGVPVFKDKLRAHRKIQSLPTIDH</sequence>
<evidence type="ECO:0000256" key="1">
    <source>
        <dbReference type="ARBA" id="ARBA00022614"/>
    </source>
</evidence>